<gene>
    <name evidence="5" type="ORF">MKZ38_002417</name>
</gene>
<proteinExistence type="inferred from homology"/>
<organism evidence="5 6">
    <name type="scientific">Zalerion maritima</name>
    <dbReference type="NCBI Taxonomy" id="339359"/>
    <lineage>
        <taxon>Eukaryota</taxon>
        <taxon>Fungi</taxon>
        <taxon>Dikarya</taxon>
        <taxon>Ascomycota</taxon>
        <taxon>Pezizomycotina</taxon>
        <taxon>Sordariomycetes</taxon>
        <taxon>Lulworthiomycetidae</taxon>
        <taxon>Lulworthiales</taxon>
        <taxon>Lulworthiaceae</taxon>
        <taxon>Zalerion</taxon>
    </lineage>
</organism>
<dbReference type="PANTHER" id="PTHR12651">
    <property type="entry name" value="26S PROTEASOME NON-ATPASE REGULATORY SUBUNIT 9"/>
    <property type="match status" value="1"/>
</dbReference>
<sequence length="209" mass="22424">MSNIHAPTVPSGPTTARATNGNAAHLSIAQLQQKKLSLEAELKALGGVLDSHGVNMNTPLLTPDGFPRADIDVAQIRTTRARIIHLKNDYKEVMALVEKMLEQHFASLEESEVAAASCLDDIPHDSIPQTLSEPFARVNSVADGSPAADAGLHAGDAIRSFGYVNITNHDGLRKVGECVQGNEGVSRKLLSHIPSQPLAMFKFAKWMEG</sequence>
<evidence type="ECO:0008006" key="7">
    <source>
        <dbReference type="Google" id="ProtNLM"/>
    </source>
</evidence>
<dbReference type="GO" id="GO:0005737">
    <property type="term" value="C:cytoplasm"/>
    <property type="evidence" value="ECO:0007669"/>
    <property type="project" value="TreeGrafter"/>
</dbReference>
<reference evidence="5" key="1">
    <citation type="submission" date="2022-07" db="EMBL/GenBank/DDBJ databases">
        <title>Draft genome sequence of Zalerion maritima ATCC 34329, a (micro)plastics degrading marine fungus.</title>
        <authorList>
            <person name="Paco A."/>
            <person name="Goncalves M.F.M."/>
            <person name="Rocha-Santos T.A.P."/>
            <person name="Alves A."/>
        </authorList>
    </citation>
    <scope>NUCLEOTIDE SEQUENCE</scope>
    <source>
        <strain evidence="5">ATCC 34329</strain>
    </source>
</reference>
<dbReference type="SUPFAM" id="SSF50156">
    <property type="entry name" value="PDZ domain-like"/>
    <property type="match status" value="1"/>
</dbReference>
<dbReference type="InterPro" id="IPR040815">
    <property type="entry name" value="Nas2_N"/>
</dbReference>
<comment type="similarity">
    <text evidence="1">Belongs to the proteasome subunit p27 family.</text>
</comment>
<dbReference type="EMBL" id="JAKWBI020000171">
    <property type="protein sequence ID" value="KAJ2900512.1"/>
    <property type="molecule type" value="Genomic_DNA"/>
</dbReference>
<protein>
    <recommendedName>
        <fullName evidence="7">26S proteasome non-ATPase regulatory subunit 9</fullName>
    </recommendedName>
</protein>
<dbReference type="GO" id="GO:0070682">
    <property type="term" value="P:proteasome regulatory particle assembly"/>
    <property type="evidence" value="ECO:0007669"/>
    <property type="project" value="InterPro"/>
</dbReference>
<keyword evidence="6" id="KW-1185">Reference proteome</keyword>
<dbReference type="Gene3D" id="6.10.140.1710">
    <property type="match status" value="1"/>
</dbReference>
<dbReference type="Gene3D" id="2.30.42.10">
    <property type="match status" value="1"/>
</dbReference>
<evidence type="ECO:0000259" key="4">
    <source>
        <dbReference type="Pfam" id="PF18265"/>
    </source>
</evidence>
<evidence type="ECO:0000313" key="5">
    <source>
        <dbReference type="EMBL" id="KAJ2900512.1"/>
    </source>
</evidence>
<dbReference type="Pfam" id="PF18265">
    <property type="entry name" value="Nas2_N"/>
    <property type="match status" value="1"/>
</dbReference>
<keyword evidence="2" id="KW-0143">Chaperone</keyword>
<dbReference type="Pfam" id="PF17820">
    <property type="entry name" value="PDZ_6"/>
    <property type="match status" value="1"/>
</dbReference>
<feature type="domain" description="Nas2 N-terminal" evidence="4">
    <location>
        <begin position="29"/>
        <end position="106"/>
    </location>
</feature>
<evidence type="ECO:0000256" key="1">
    <source>
        <dbReference type="ARBA" id="ARBA00005256"/>
    </source>
</evidence>
<evidence type="ECO:0000256" key="2">
    <source>
        <dbReference type="ARBA" id="ARBA00023186"/>
    </source>
</evidence>
<dbReference type="GO" id="GO:0005634">
    <property type="term" value="C:nucleus"/>
    <property type="evidence" value="ECO:0007669"/>
    <property type="project" value="TreeGrafter"/>
</dbReference>
<dbReference type="AlphaFoldDB" id="A0AAD5RP04"/>
<dbReference type="InterPro" id="IPR041489">
    <property type="entry name" value="PDZ_6"/>
</dbReference>
<evidence type="ECO:0000313" key="6">
    <source>
        <dbReference type="Proteomes" id="UP001201980"/>
    </source>
</evidence>
<accession>A0AAD5RP04</accession>
<feature type="domain" description="PDZ" evidence="3">
    <location>
        <begin position="138"/>
        <end position="189"/>
    </location>
</feature>
<name>A0AAD5RP04_9PEZI</name>
<dbReference type="Proteomes" id="UP001201980">
    <property type="component" value="Unassembled WGS sequence"/>
</dbReference>
<dbReference type="InterPro" id="IPR036034">
    <property type="entry name" value="PDZ_sf"/>
</dbReference>
<dbReference type="InterPro" id="IPR035269">
    <property type="entry name" value="PSMD9"/>
</dbReference>
<dbReference type="PANTHER" id="PTHR12651:SF1">
    <property type="entry name" value="26S PROTEASOME NON-ATPASE REGULATORY SUBUNIT 9"/>
    <property type="match status" value="1"/>
</dbReference>
<comment type="caution">
    <text evidence="5">The sequence shown here is derived from an EMBL/GenBank/DDBJ whole genome shotgun (WGS) entry which is preliminary data.</text>
</comment>
<evidence type="ECO:0000259" key="3">
    <source>
        <dbReference type="Pfam" id="PF17820"/>
    </source>
</evidence>